<dbReference type="InterPro" id="IPR011335">
    <property type="entry name" value="Restrct_endonuc-II-like"/>
</dbReference>
<dbReference type="SUPFAM" id="SSF52980">
    <property type="entry name" value="Restriction endonuclease-like"/>
    <property type="match status" value="1"/>
</dbReference>
<dbReference type="Proteomes" id="UP000473574">
    <property type="component" value="Unassembled WGS sequence"/>
</dbReference>
<proteinExistence type="predicted"/>
<comment type="caution">
    <text evidence="1">The sequence shown here is derived from an EMBL/GenBank/DDBJ whole genome shotgun (WGS) entry which is preliminary data.</text>
</comment>
<dbReference type="InterPro" id="IPR011856">
    <property type="entry name" value="tRNA_endonuc-like_dom_sf"/>
</dbReference>
<evidence type="ECO:0008006" key="3">
    <source>
        <dbReference type="Google" id="ProtNLM"/>
    </source>
</evidence>
<dbReference type="AlphaFoldDB" id="A0A6M0SDQ2"/>
<gene>
    <name evidence="1" type="ORF">D0962_24100</name>
</gene>
<sequence length="42" mass="4879">MAKDTFHDVVRTALLKEQWTITHDPLELKVGGVDMEIVQWIN</sequence>
<dbReference type="EMBL" id="QZCE01000002">
    <property type="protein sequence ID" value="NEZ65802.1"/>
    <property type="molecule type" value="Genomic_DNA"/>
</dbReference>
<organism evidence="1 2">
    <name type="scientific">Adonisia turfae CCMR0082</name>
    <dbReference type="NCBI Taxonomy" id="2304604"/>
    <lineage>
        <taxon>Bacteria</taxon>
        <taxon>Bacillati</taxon>
        <taxon>Cyanobacteriota</taxon>
        <taxon>Adonisia</taxon>
        <taxon>Adonisia turfae</taxon>
    </lineage>
</organism>
<dbReference type="RefSeq" id="WP_163667226.1">
    <property type="nucleotide sequence ID" value="NZ_QZCE01000002.1"/>
</dbReference>
<dbReference type="GO" id="GO:0003676">
    <property type="term" value="F:nucleic acid binding"/>
    <property type="evidence" value="ECO:0007669"/>
    <property type="project" value="InterPro"/>
</dbReference>
<evidence type="ECO:0000313" key="1">
    <source>
        <dbReference type="EMBL" id="NEZ65802.1"/>
    </source>
</evidence>
<reference evidence="1 2" key="1">
    <citation type="journal article" date="2020" name="Microb. Ecol.">
        <title>Ecogenomics of the Marine Benthic Filamentous Cyanobacterium Adonisia.</title>
        <authorList>
            <person name="Walter J.M."/>
            <person name="Coutinho F.H."/>
            <person name="Leomil L."/>
            <person name="Hargreaves P.I."/>
            <person name="Campeao M.E."/>
            <person name="Vieira V.V."/>
            <person name="Silva B.S."/>
            <person name="Fistarol G.O."/>
            <person name="Salomon P.S."/>
            <person name="Sawabe T."/>
            <person name="Mino S."/>
            <person name="Hosokawa M."/>
            <person name="Miyashita H."/>
            <person name="Maruyama F."/>
            <person name="van Verk M.C."/>
            <person name="Dutilh B.E."/>
            <person name="Thompson C.C."/>
            <person name="Thompson F.L."/>
        </authorList>
    </citation>
    <scope>NUCLEOTIDE SEQUENCE [LARGE SCALE GENOMIC DNA]</scope>
    <source>
        <strain evidence="1 2">CCMR0082</strain>
    </source>
</reference>
<dbReference type="InterPro" id="IPR014919">
    <property type="entry name" value="XisH"/>
</dbReference>
<dbReference type="Pfam" id="PF08814">
    <property type="entry name" value="XisH"/>
    <property type="match status" value="1"/>
</dbReference>
<protein>
    <recommendedName>
        <fullName evidence="3">XisH protein</fullName>
    </recommendedName>
</protein>
<name>A0A6M0SDQ2_9CYAN</name>
<accession>A0A6M0SDQ2</accession>
<evidence type="ECO:0000313" key="2">
    <source>
        <dbReference type="Proteomes" id="UP000473574"/>
    </source>
</evidence>
<dbReference type="Gene3D" id="3.40.1350.10">
    <property type="match status" value="1"/>
</dbReference>